<dbReference type="Gene3D" id="3.30.70.260">
    <property type="match status" value="1"/>
</dbReference>
<dbReference type="InterPro" id="IPR036477">
    <property type="entry name" value="Formyl_transf_N_sf"/>
</dbReference>
<evidence type="ECO:0000256" key="1">
    <source>
        <dbReference type="ARBA" id="ARBA00022563"/>
    </source>
</evidence>
<keyword evidence="7" id="KW-1185">Reference proteome</keyword>
<keyword evidence="3" id="KW-0658">Purine biosynthesis</keyword>
<comment type="similarity">
    <text evidence="3">Belongs to the PurU family.</text>
</comment>
<comment type="function">
    <text evidence="3">Catalyzes the hydrolysis of 10-formyltetrahydrofolate (formyl-FH4) to formate and tetrahydrofolate (FH4).</text>
</comment>
<evidence type="ECO:0000313" key="7">
    <source>
        <dbReference type="Proteomes" id="UP001055868"/>
    </source>
</evidence>
<name>A0ABY4N8K9_9MICO</name>
<comment type="pathway">
    <text evidence="3">Purine metabolism; IMP biosynthesis via de novo pathway; formate from 10-formyl-5,6,7,8-tetrahydrofolate: step 1/1.</text>
</comment>
<evidence type="ECO:0000259" key="5">
    <source>
        <dbReference type="PROSITE" id="PS51671"/>
    </source>
</evidence>
<dbReference type="Gene3D" id="3.40.50.170">
    <property type="entry name" value="Formyl transferase, N-terminal domain"/>
    <property type="match status" value="1"/>
</dbReference>
<dbReference type="InterPro" id="IPR045865">
    <property type="entry name" value="ACT-like_dom_sf"/>
</dbReference>
<dbReference type="HAMAP" id="MF_01927">
    <property type="entry name" value="PurU"/>
    <property type="match status" value="1"/>
</dbReference>
<feature type="active site" evidence="3">
    <location>
        <position position="241"/>
    </location>
</feature>
<gene>
    <name evidence="3 6" type="primary">purU</name>
    <name evidence="6" type="ORF">M4486_03595</name>
</gene>
<dbReference type="PRINTS" id="PR01575">
    <property type="entry name" value="FFH4HYDRLASE"/>
</dbReference>
<dbReference type="PANTHER" id="PTHR42706">
    <property type="entry name" value="FORMYLTETRAHYDROFOLATE DEFORMYLASE"/>
    <property type="match status" value="1"/>
</dbReference>
<dbReference type="Pfam" id="PF00551">
    <property type="entry name" value="Formyl_trans_N"/>
    <property type="match status" value="1"/>
</dbReference>
<dbReference type="PROSITE" id="PS51671">
    <property type="entry name" value="ACT"/>
    <property type="match status" value="1"/>
</dbReference>
<dbReference type="InterPro" id="IPR002912">
    <property type="entry name" value="ACT_dom"/>
</dbReference>
<dbReference type="SUPFAM" id="SSF55021">
    <property type="entry name" value="ACT-like"/>
    <property type="match status" value="1"/>
</dbReference>
<evidence type="ECO:0000313" key="6">
    <source>
        <dbReference type="EMBL" id="UQN30436.1"/>
    </source>
</evidence>
<comment type="catalytic activity">
    <reaction evidence="3">
        <text>(6R)-10-formyltetrahydrofolate + H2O = (6S)-5,6,7,8-tetrahydrofolate + formate + H(+)</text>
        <dbReference type="Rhea" id="RHEA:19833"/>
        <dbReference type="ChEBI" id="CHEBI:15377"/>
        <dbReference type="ChEBI" id="CHEBI:15378"/>
        <dbReference type="ChEBI" id="CHEBI:15740"/>
        <dbReference type="ChEBI" id="CHEBI:57453"/>
        <dbReference type="ChEBI" id="CHEBI:195366"/>
        <dbReference type="EC" id="3.5.1.10"/>
    </reaction>
</comment>
<dbReference type="GO" id="GO:0008864">
    <property type="term" value="F:formyltetrahydrofolate deformylase activity"/>
    <property type="evidence" value="ECO:0007669"/>
    <property type="project" value="UniProtKB-EC"/>
</dbReference>
<dbReference type="CDD" id="cd08648">
    <property type="entry name" value="FMT_core_Formyl-FH4-Hydrolase_C"/>
    <property type="match status" value="1"/>
</dbReference>
<dbReference type="InterPro" id="IPR041729">
    <property type="entry name" value="Formyl-FH4-Hydrolase_C"/>
</dbReference>
<dbReference type="EMBL" id="CP097218">
    <property type="protein sequence ID" value="UQN30436.1"/>
    <property type="molecule type" value="Genomic_DNA"/>
</dbReference>
<evidence type="ECO:0000256" key="4">
    <source>
        <dbReference type="NCBIfam" id="TIGR00655"/>
    </source>
</evidence>
<dbReference type="Proteomes" id="UP001055868">
    <property type="component" value="Chromosome"/>
</dbReference>
<dbReference type="EC" id="3.5.1.10" evidence="3 4"/>
<reference evidence="6" key="1">
    <citation type="submission" date="2022-05" db="EMBL/GenBank/DDBJ databases">
        <title>Genomic analysis of Brachybacterium sp. CBA3104.</title>
        <authorList>
            <person name="Roh S.W."/>
            <person name="Kim Y.B."/>
            <person name="Kim Y."/>
        </authorList>
    </citation>
    <scope>NUCLEOTIDE SEQUENCE</scope>
    <source>
        <strain evidence="6">CBA3104</strain>
    </source>
</reference>
<dbReference type="PIRSF" id="PIRSF036480">
    <property type="entry name" value="FormyFH4_hydr"/>
    <property type="match status" value="1"/>
</dbReference>
<protein>
    <recommendedName>
        <fullName evidence="3 4">Formyltetrahydrofolate deformylase</fullName>
        <ecNumber evidence="3 4">3.5.1.10</ecNumber>
    </recommendedName>
    <alternativeName>
        <fullName evidence="3">Formyl-FH(4) hydrolase</fullName>
    </alternativeName>
</protein>
<proteinExistence type="inferred from homology"/>
<dbReference type="RefSeq" id="WP_249479743.1">
    <property type="nucleotide sequence ID" value="NZ_CP097218.1"/>
</dbReference>
<dbReference type="InterPro" id="IPR004810">
    <property type="entry name" value="PurU"/>
</dbReference>
<keyword evidence="1 3" id="KW-0554">One-carbon metabolism</keyword>
<sequence length="297" mass="32228">MSETRPPGLGEFRLLVSGPEHPGLSAAVSGALAEQGADVVRFDQLTPAAPAPADHAGPTSYLRAAFRVEEPGTGVPLVEQALHELLDGKGMTWTISDASAPKRMIILASRSDHCLLELLWRHRRGELAAEIPLVISNHRDVQAGVEFFGIPFVHVPSGGEDKSASEAEILELVRGRADLVVLARYMQVLSEDFLRAIGAPVINIHHSFLPAFVGAGPYRKAWERGVKLIGATAHYVTPELDAGPIIEQDVARVDHTYGPKDLQKRGAYVERAVLSRAVQAHLEDRVVSRDGRTVVFE</sequence>
<dbReference type="NCBIfam" id="NF004684">
    <property type="entry name" value="PRK06027.1"/>
    <property type="match status" value="1"/>
</dbReference>
<accession>A0ABY4N8K9</accession>
<dbReference type="NCBIfam" id="TIGR00655">
    <property type="entry name" value="PurU"/>
    <property type="match status" value="1"/>
</dbReference>
<organism evidence="6 7">
    <name type="scientific">Brachybacterium kimchii</name>
    <dbReference type="NCBI Taxonomy" id="2942909"/>
    <lineage>
        <taxon>Bacteria</taxon>
        <taxon>Bacillati</taxon>
        <taxon>Actinomycetota</taxon>
        <taxon>Actinomycetes</taxon>
        <taxon>Micrococcales</taxon>
        <taxon>Dermabacteraceae</taxon>
        <taxon>Brachybacterium</taxon>
    </lineage>
</organism>
<dbReference type="PANTHER" id="PTHR42706:SF1">
    <property type="entry name" value="FORMYLTETRAHYDROFOLATE DEFORMYLASE 2, MITOCHONDRIAL"/>
    <property type="match status" value="1"/>
</dbReference>
<feature type="domain" description="ACT" evidence="5">
    <location>
        <begin position="13"/>
        <end position="100"/>
    </location>
</feature>
<dbReference type="InterPro" id="IPR002376">
    <property type="entry name" value="Formyl_transf_N"/>
</dbReference>
<evidence type="ECO:0000256" key="2">
    <source>
        <dbReference type="ARBA" id="ARBA00022801"/>
    </source>
</evidence>
<keyword evidence="2 3" id="KW-0378">Hydrolase</keyword>
<evidence type="ECO:0000256" key="3">
    <source>
        <dbReference type="HAMAP-Rule" id="MF_01927"/>
    </source>
</evidence>
<dbReference type="SUPFAM" id="SSF53328">
    <property type="entry name" value="Formyltransferase"/>
    <property type="match status" value="1"/>
</dbReference>